<dbReference type="Gene3D" id="3.40.50.2300">
    <property type="match status" value="2"/>
</dbReference>
<organism evidence="5 6">
    <name type="scientific">Ponticoccus alexandrii</name>
    <dbReference type="NCBI Taxonomy" id="1943633"/>
    <lineage>
        <taxon>Bacteria</taxon>
        <taxon>Pseudomonadati</taxon>
        <taxon>Pseudomonadota</taxon>
        <taxon>Alphaproteobacteria</taxon>
        <taxon>Rhodobacterales</taxon>
        <taxon>Roseobacteraceae</taxon>
        <taxon>Ponticoccus</taxon>
    </lineage>
</organism>
<dbReference type="SUPFAM" id="SSF53822">
    <property type="entry name" value="Periplasmic binding protein-like I"/>
    <property type="match status" value="1"/>
</dbReference>
<keyword evidence="6" id="KW-1185">Reference proteome</keyword>
<dbReference type="RefSeq" id="WP_023852210.1">
    <property type="nucleotide sequence ID" value="NZ_CP047166.1"/>
</dbReference>
<dbReference type="PANTHER" id="PTHR30146">
    <property type="entry name" value="LACI-RELATED TRANSCRIPTIONAL REPRESSOR"/>
    <property type="match status" value="1"/>
</dbReference>
<dbReference type="CDD" id="cd01392">
    <property type="entry name" value="HTH_LacI"/>
    <property type="match status" value="1"/>
</dbReference>
<dbReference type="Pfam" id="PF00356">
    <property type="entry name" value="LacI"/>
    <property type="match status" value="1"/>
</dbReference>
<feature type="domain" description="HTH lacI-type" evidence="4">
    <location>
        <begin position="11"/>
        <end position="65"/>
    </location>
</feature>
<accession>A0ABX7F661</accession>
<sequence length="345" mass="38243">MEEIGKQRGKPTLRTVANATGYAVTTVSRALSGDPKIAPATRQKVAEAARRLGYVPDRAAQRLRTGRTKVITLLINPDHEFLGFLSQIQTGIVEALRGTGYSVTLMPDFIADDRIAVIENILRNRLADGIILSRTECFDPRVRLLLERGFPFVSHGRTEFTAPHPYVDFDNESFARQAVQRLVAKGRRRLMIVLPEKQFTFAQHLRYGFLSAVREAGVDHVIAEDLTLETPPGKLAASLLEIQRGPNPPDGHICVGEVLGIATLSAVQDAGQVPGRDVDIVVKQASPIFELMRPRVDTIVEDLSETARRLGEMMLRRLRGEEPDALHHLIQPGLIAPERHLTPQD</sequence>
<dbReference type="InterPro" id="IPR046335">
    <property type="entry name" value="LacI/GalR-like_sensor"/>
</dbReference>
<evidence type="ECO:0000256" key="3">
    <source>
        <dbReference type="ARBA" id="ARBA00023163"/>
    </source>
</evidence>
<evidence type="ECO:0000313" key="6">
    <source>
        <dbReference type="Proteomes" id="UP000596387"/>
    </source>
</evidence>
<dbReference type="PROSITE" id="PS50932">
    <property type="entry name" value="HTH_LACI_2"/>
    <property type="match status" value="1"/>
</dbReference>
<dbReference type="Pfam" id="PF13377">
    <property type="entry name" value="Peripla_BP_3"/>
    <property type="match status" value="1"/>
</dbReference>
<keyword evidence="1" id="KW-0805">Transcription regulation</keyword>
<evidence type="ECO:0000256" key="1">
    <source>
        <dbReference type="ARBA" id="ARBA00023015"/>
    </source>
</evidence>
<proteinExistence type="predicted"/>
<dbReference type="InterPro" id="IPR028082">
    <property type="entry name" value="Peripla_BP_I"/>
</dbReference>
<dbReference type="SMART" id="SM00354">
    <property type="entry name" value="HTH_LACI"/>
    <property type="match status" value="1"/>
</dbReference>
<keyword evidence="3" id="KW-0804">Transcription</keyword>
<keyword evidence="2" id="KW-0238">DNA-binding</keyword>
<dbReference type="InterPro" id="IPR010982">
    <property type="entry name" value="Lambda_DNA-bd_dom_sf"/>
</dbReference>
<name>A0ABX7F661_9RHOB</name>
<dbReference type="InterPro" id="IPR000843">
    <property type="entry name" value="HTH_LacI"/>
</dbReference>
<reference evidence="5 6" key="1">
    <citation type="submission" date="2019-12" db="EMBL/GenBank/DDBJ databases">
        <title>Complete Genome Sequence of a Quorum-Sensing Bacterium,Rhodobacteraceae bacterium C31, Isolated from a marine microalgae symbiotic bacteria.</title>
        <authorList>
            <person name="Zhang Y."/>
        </authorList>
    </citation>
    <scope>NUCLEOTIDE SEQUENCE [LARGE SCALE GENOMIC DNA]</scope>
    <source>
        <strain evidence="5 6">C31</strain>
    </source>
</reference>
<dbReference type="EMBL" id="CP047166">
    <property type="protein sequence ID" value="QRF65792.1"/>
    <property type="molecule type" value="Genomic_DNA"/>
</dbReference>
<evidence type="ECO:0000256" key="2">
    <source>
        <dbReference type="ARBA" id="ARBA00023125"/>
    </source>
</evidence>
<dbReference type="CDD" id="cd20009">
    <property type="entry name" value="PBP1_RafR-like"/>
    <property type="match status" value="1"/>
</dbReference>
<evidence type="ECO:0000313" key="5">
    <source>
        <dbReference type="EMBL" id="QRF65792.1"/>
    </source>
</evidence>
<dbReference type="PANTHER" id="PTHR30146:SF109">
    <property type="entry name" value="HTH-TYPE TRANSCRIPTIONAL REGULATOR GALS"/>
    <property type="match status" value="1"/>
</dbReference>
<gene>
    <name evidence="5" type="ORF">GQA70_05325</name>
</gene>
<dbReference type="Gene3D" id="1.10.260.40">
    <property type="entry name" value="lambda repressor-like DNA-binding domains"/>
    <property type="match status" value="1"/>
</dbReference>
<protein>
    <submittedName>
        <fullName evidence="5">Substrate-binding domain-containing protein</fullName>
    </submittedName>
</protein>
<dbReference type="Proteomes" id="UP000596387">
    <property type="component" value="Chromosome"/>
</dbReference>
<evidence type="ECO:0000259" key="4">
    <source>
        <dbReference type="PROSITE" id="PS50932"/>
    </source>
</evidence>
<dbReference type="SUPFAM" id="SSF47413">
    <property type="entry name" value="lambda repressor-like DNA-binding domains"/>
    <property type="match status" value="1"/>
</dbReference>